<evidence type="ECO:0000313" key="1">
    <source>
        <dbReference type="EMBL" id="WOJ95023.1"/>
    </source>
</evidence>
<protein>
    <recommendedName>
        <fullName evidence="3">Tryptophan synthase subunit beta like protein</fullName>
    </recommendedName>
</protein>
<dbReference type="RefSeq" id="WP_407349656.1">
    <property type="nucleotide sequence ID" value="NZ_CP136864.1"/>
</dbReference>
<dbReference type="Proteomes" id="UP001626537">
    <property type="component" value="Chromosome"/>
</dbReference>
<dbReference type="EMBL" id="CP136864">
    <property type="protein sequence ID" value="WOJ95023.1"/>
    <property type="molecule type" value="Genomic_DNA"/>
</dbReference>
<organism evidence="1 2">
    <name type="scientific">Congregibacter variabilis</name>
    <dbReference type="NCBI Taxonomy" id="3081200"/>
    <lineage>
        <taxon>Bacteria</taxon>
        <taxon>Pseudomonadati</taxon>
        <taxon>Pseudomonadota</taxon>
        <taxon>Gammaproteobacteria</taxon>
        <taxon>Cellvibrionales</taxon>
        <taxon>Halieaceae</taxon>
        <taxon>Congregibacter</taxon>
    </lineage>
</organism>
<accession>A0ABZ0I684</accession>
<keyword evidence="2" id="KW-1185">Reference proteome</keyword>
<reference evidence="1 2" key="1">
    <citation type="submission" date="2023-10" db="EMBL/GenBank/DDBJ databases">
        <title>Two novel species belonging to the OM43/NOR5 clade.</title>
        <authorList>
            <person name="Park M."/>
        </authorList>
    </citation>
    <scope>NUCLEOTIDE SEQUENCE [LARGE SCALE GENOMIC DNA]</scope>
    <source>
        <strain evidence="1 2">IMCC43200</strain>
    </source>
</reference>
<name>A0ABZ0I684_9GAMM</name>
<evidence type="ECO:0008006" key="3">
    <source>
        <dbReference type="Google" id="ProtNLM"/>
    </source>
</evidence>
<proteinExistence type="predicted"/>
<sequence length="115" mass="13191">MSVNRWSVTMFYVQRDAKGEICAVSENAQPGFDQELPPGDPELRRFMESVVADGELARTDLEFVRVLEDVLDLLMDKNILLFTELPEKAQAKILERQALRRGDNPLDLIDDDQRI</sequence>
<evidence type="ECO:0000313" key="2">
    <source>
        <dbReference type="Proteomes" id="UP001626537"/>
    </source>
</evidence>
<gene>
    <name evidence="1" type="ORF">R0135_07595</name>
</gene>